<dbReference type="Pfam" id="PF13561">
    <property type="entry name" value="adh_short_C2"/>
    <property type="match status" value="1"/>
</dbReference>
<dbReference type="InterPro" id="IPR020904">
    <property type="entry name" value="Sc_DH/Rdtase_CS"/>
</dbReference>
<dbReference type="EC" id="1.1.1.-" evidence="2"/>
<comment type="caution">
    <text evidence="2">The sequence shown here is derived from an EMBL/GenBank/DDBJ whole genome shotgun (WGS) entry which is preliminary data.</text>
</comment>
<dbReference type="PRINTS" id="PR00081">
    <property type="entry name" value="GDHRDH"/>
</dbReference>
<keyword evidence="2" id="KW-0560">Oxidoreductase</keyword>
<comment type="similarity">
    <text evidence="1">Belongs to the short-chain dehydrogenases/reductases (SDR) family.</text>
</comment>
<dbReference type="NCBIfam" id="NF005559">
    <property type="entry name" value="PRK07231.1"/>
    <property type="match status" value="1"/>
</dbReference>
<dbReference type="GO" id="GO:0016491">
    <property type="term" value="F:oxidoreductase activity"/>
    <property type="evidence" value="ECO:0007669"/>
    <property type="project" value="UniProtKB-KW"/>
</dbReference>
<protein>
    <submittedName>
        <fullName evidence="2">SDR family NAD(P)-dependent oxidoreductase</fullName>
        <ecNumber evidence="2">1.1.1.-</ecNumber>
    </submittedName>
</protein>
<evidence type="ECO:0000313" key="2">
    <source>
        <dbReference type="EMBL" id="MFC5152094.1"/>
    </source>
</evidence>
<dbReference type="InterPro" id="IPR002347">
    <property type="entry name" value="SDR_fam"/>
</dbReference>
<accession>A0ABW0AHW7</accession>
<dbReference type="Proteomes" id="UP001596160">
    <property type="component" value="Unassembled WGS sequence"/>
</dbReference>
<dbReference type="SUPFAM" id="SSF51735">
    <property type="entry name" value="NAD(P)-binding Rossmann-fold domains"/>
    <property type="match status" value="1"/>
</dbReference>
<dbReference type="CDD" id="cd05233">
    <property type="entry name" value="SDR_c"/>
    <property type="match status" value="1"/>
</dbReference>
<evidence type="ECO:0000313" key="3">
    <source>
        <dbReference type="Proteomes" id="UP001596160"/>
    </source>
</evidence>
<dbReference type="PROSITE" id="PS00061">
    <property type="entry name" value="ADH_SHORT"/>
    <property type="match status" value="1"/>
</dbReference>
<dbReference type="EMBL" id="JBHSKP010000005">
    <property type="protein sequence ID" value="MFC5152094.1"/>
    <property type="molecule type" value="Genomic_DNA"/>
</dbReference>
<dbReference type="Gene3D" id="3.40.50.720">
    <property type="entry name" value="NAD(P)-binding Rossmann-like Domain"/>
    <property type="match status" value="1"/>
</dbReference>
<dbReference type="PRINTS" id="PR00080">
    <property type="entry name" value="SDRFAMILY"/>
</dbReference>
<proteinExistence type="inferred from homology"/>
<evidence type="ECO:0000256" key="1">
    <source>
        <dbReference type="ARBA" id="ARBA00006484"/>
    </source>
</evidence>
<dbReference type="InterPro" id="IPR036291">
    <property type="entry name" value="NAD(P)-bd_dom_sf"/>
</dbReference>
<sequence>MREKTEALLRGKAVVVFGASSGIGAAAARTFAREGASVLLAARREELLAEICDKIEADGSDASYVVADVVSASAVRHVMRTAVDRYGRLDCAFNNAGVGGNPEPLHEMDDSVYDRIVDTNVRGLWNCLREEIATMLPTGGGAIVNNSSVGGLVAIPTAAPYVASKHAVIGFTRAAAAEYARHGIRVNAVAPGSTRTEITDEWYASTPGLQDEIHAATPQGRTADPAEIAEAAAWLLSDRASYVTGAVLPVDGGFVIR</sequence>
<reference evidence="3" key="1">
    <citation type="journal article" date="2019" name="Int. J. Syst. Evol. Microbiol.">
        <title>The Global Catalogue of Microorganisms (GCM) 10K type strain sequencing project: providing services to taxonomists for standard genome sequencing and annotation.</title>
        <authorList>
            <consortium name="The Broad Institute Genomics Platform"/>
            <consortium name="The Broad Institute Genome Sequencing Center for Infectious Disease"/>
            <person name="Wu L."/>
            <person name="Ma J."/>
        </authorList>
    </citation>
    <scope>NUCLEOTIDE SEQUENCE [LARGE SCALE GENOMIC DNA]</scope>
    <source>
        <strain evidence="3">PCU 266</strain>
    </source>
</reference>
<keyword evidence="3" id="KW-1185">Reference proteome</keyword>
<dbReference type="RefSeq" id="WP_344477777.1">
    <property type="nucleotide sequence ID" value="NZ_BAAASB010000008.1"/>
</dbReference>
<gene>
    <name evidence="2" type="ORF">ACFPRH_10145</name>
</gene>
<organism evidence="2 3">
    <name type="scientific">Streptomyces amakusaensis</name>
    <dbReference type="NCBI Taxonomy" id="67271"/>
    <lineage>
        <taxon>Bacteria</taxon>
        <taxon>Bacillati</taxon>
        <taxon>Actinomycetota</taxon>
        <taxon>Actinomycetes</taxon>
        <taxon>Kitasatosporales</taxon>
        <taxon>Streptomycetaceae</taxon>
        <taxon>Streptomyces</taxon>
    </lineage>
</organism>
<name>A0ABW0AHW7_9ACTN</name>
<dbReference type="PANTHER" id="PTHR42760">
    <property type="entry name" value="SHORT-CHAIN DEHYDROGENASES/REDUCTASES FAMILY MEMBER"/>
    <property type="match status" value="1"/>
</dbReference>